<name>A0A1M4YRG0_9CLOT</name>
<keyword evidence="3" id="KW-0804">Transcription</keyword>
<dbReference type="GO" id="GO:0006355">
    <property type="term" value="P:regulation of DNA-templated transcription"/>
    <property type="evidence" value="ECO:0007669"/>
    <property type="project" value="InterPro"/>
</dbReference>
<dbReference type="SUPFAM" id="SSF46894">
    <property type="entry name" value="C-terminal effector domain of the bipartite response regulators"/>
    <property type="match status" value="1"/>
</dbReference>
<evidence type="ECO:0000313" key="6">
    <source>
        <dbReference type="Proteomes" id="UP000184245"/>
    </source>
</evidence>
<evidence type="ECO:0000256" key="1">
    <source>
        <dbReference type="ARBA" id="ARBA00023015"/>
    </source>
</evidence>
<organism evidence="5 6">
    <name type="scientific">Lactonifactor longoviformis DSM 17459</name>
    <dbReference type="NCBI Taxonomy" id="1122155"/>
    <lineage>
        <taxon>Bacteria</taxon>
        <taxon>Bacillati</taxon>
        <taxon>Bacillota</taxon>
        <taxon>Clostridia</taxon>
        <taxon>Eubacteriales</taxon>
        <taxon>Clostridiaceae</taxon>
        <taxon>Lactonifactor</taxon>
    </lineage>
</organism>
<dbReference type="SMART" id="SM00421">
    <property type="entry name" value="HTH_LUXR"/>
    <property type="match status" value="1"/>
</dbReference>
<dbReference type="Gene3D" id="1.10.10.10">
    <property type="entry name" value="Winged helix-like DNA-binding domain superfamily/Winged helix DNA-binding domain"/>
    <property type="match status" value="1"/>
</dbReference>
<keyword evidence="6" id="KW-1185">Reference proteome</keyword>
<accession>A0A1M4YRG0</accession>
<dbReference type="SUPFAM" id="SSF55781">
    <property type="entry name" value="GAF domain-like"/>
    <property type="match status" value="1"/>
</dbReference>
<dbReference type="InterPro" id="IPR036388">
    <property type="entry name" value="WH-like_DNA-bd_sf"/>
</dbReference>
<dbReference type="Pfam" id="PF00196">
    <property type="entry name" value="GerE"/>
    <property type="match status" value="1"/>
</dbReference>
<dbReference type="Gene3D" id="3.30.450.40">
    <property type="match status" value="1"/>
</dbReference>
<dbReference type="PANTHER" id="PTHR44688:SF16">
    <property type="entry name" value="DNA-BINDING TRANSCRIPTIONAL ACTIVATOR DEVR_DOSR"/>
    <property type="match status" value="1"/>
</dbReference>
<reference evidence="5 6" key="1">
    <citation type="submission" date="2016-11" db="EMBL/GenBank/DDBJ databases">
        <authorList>
            <person name="Jaros S."/>
            <person name="Januszkiewicz K."/>
            <person name="Wedrychowicz H."/>
        </authorList>
    </citation>
    <scope>NUCLEOTIDE SEQUENCE [LARGE SCALE GENOMIC DNA]</scope>
    <source>
        <strain evidence="5 6">DSM 17459</strain>
    </source>
</reference>
<dbReference type="CDD" id="cd06170">
    <property type="entry name" value="LuxR_C_like"/>
    <property type="match status" value="1"/>
</dbReference>
<keyword evidence="1" id="KW-0805">Transcription regulation</keyword>
<dbReference type="EMBL" id="FQVI01000012">
    <property type="protein sequence ID" value="SHF08350.1"/>
    <property type="molecule type" value="Genomic_DNA"/>
</dbReference>
<dbReference type="RefSeq" id="WP_072852262.1">
    <property type="nucleotide sequence ID" value="NZ_FQVI01000012.1"/>
</dbReference>
<protein>
    <submittedName>
        <fullName evidence="5">Regulatory protein, luxR family</fullName>
    </submittedName>
</protein>
<dbReference type="PROSITE" id="PS50043">
    <property type="entry name" value="HTH_LUXR_2"/>
    <property type="match status" value="1"/>
</dbReference>
<feature type="domain" description="HTH luxR-type" evidence="4">
    <location>
        <begin position="188"/>
        <end position="252"/>
    </location>
</feature>
<sequence>MSVLKETEWNTISRVLMELYEIKDLPRLTEKVLRIFRMLIPYSQGYFLIYDSEGEINTSDSSFLEMAPKAFEVYVNQYYEKDYLKYVFELADATVTYRDTDIMDETMRKKTEFYREFLSPNNIPYGLGIVLRREGRLLGIANLFRSRELGDFSDKDLYILEIMKDHLANHVHYLGEASGSGSGKSLERAAGVYGFSRREKEVVRCIVKGCSNAAISEKLSISESTVKKHVYNVFLKTEVNTRTQLLAALDKM</sequence>
<dbReference type="STRING" id="1122155.SAMN02745158_02473"/>
<evidence type="ECO:0000313" key="5">
    <source>
        <dbReference type="EMBL" id="SHF08350.1"/>
    </source>
</evidence>
<dbReference type="GO" id="GO:0003677">
    <property type="term" value="F:DNA binding"/>
    <property type="evidence" value="ECO:0007669"/>
    <property type="project" value="UniProtKB-KW"/>
</dbReference>
<gene>
    <name evidence="5" type="ORF">SAMN02745158_02473</name>
</gene>
<dbReference type="PANTHER" id="PTHR44688">
    <property type="entry name" value="DNA-BINDING TRANSCRIPTIONAL ACTIVATOR DEVR_DOSR"/>
    <property type="match status" value="1"/>
</dbReference>
<evidence type="ECO:0000259" key="4">
    <source>
        <dbReference type="PROSITE" id="PS50043"/>
    </source>
</evidence>
<evidence type="ECO:0000256" key="2">
    <source>
        <dbReference type="ARBA" id="ARBA00023125"/>
    </source>
</evidence>
<dbReference type="PROSITE" id="PS00622">
    <property type="entry name" value="HTH_LUXR_1"/>
    <property type="match status" value="1"/>
</dbReference>
<dbReference type="OrthoDB" id="1662986at2"/>
<dbReference type="InterPro" id="IPR000792">
    <property type="entry name" value="Tscrpt_reg_LuxR_C"/>
</dbReference>
<dbReference type="PRINTS" id="PR00038">
    <property type="entry name" value="HTHLUXR"/>
</dbReference>
<dbReference type="InterPro" id="IPR016032">
    <property type="entry name" value="Sig_transdc_resp-reg_C-effctor"/>
</dbReference>
<dbReference type="InterPro" id="IPR029016">
    <property type="entry name" value="GAF-like_dom_sf"/>
</dbReference>
<evidence type="ECO:0000256" key="3">
    <source>
        <dbReference type="ARBA" id="ARBA00023163"/>
    </source>
</evidence>
<dbReference type="AlphaFoldDB" id="A0A1M4YRG0"/>
<keyword evidence="2" id="KW-0238">DNA-binding</keyword>
<dbReference type="Proteomes" id="UP000184245">
    <property type="component" value="Unassembled WGS sequence"/>
</dbReference>
<proteinExistence type="predicted"/>